<evidence type="ECO:0000313" key="1">
    <source>
        <dbReference type="EMBL" id="MBZ5709904.1"/>
    </source>
</evidence>
<reference evidence="1" key="1">
    <citation type="submission" date="2021-08" db="EMBL/GenBank/DDBJ databases">
        <authorList>
            <person name="Stevens D.C."/>
        </authorList>
    </citation>
    <scope>NUCLEOTIDE SEQUENCE</scope>
    <source>
        <strain evidence="1">DSM 53165</strain>
    </source>
</reference>
<dbReference type="EMBL" id="JAIRAU010000010">
    <property type="protein sequence ID" value="MBZ5709904.1"/>
    <property type="molecule type" value="Genomic_DNA"/>
</dbReference>
<dbReference type="Proteomes" id="UP001139031">
    <property type="component" value="Unassembled WGS sequence"/>
</dbReference>
<gene>
    <name evidence="1" type="ORF">K7C98_11630</name>
</gene>
<comment type="caution">
    <text evidence="1">The sequence shown here is derived from an EMBL/GenBank/DDBJ whole genome shotgun (WGS) entry which is preliminary data.</text>
</comment>
<name>A0ABS7TNU5_9BACT</name>
<evidence type="ECO:0000313" key="2">
    <source>
        <dbReference type="Proteomes" id="UP001139031"/>
    </source>
</evidence>
<organism evidence="1 2">
    <name type="scientific">Nannocystis pusilla</name>
    <dbReference type="NCBI Taxonomy" id="889268"/>
    <lineage>
        <taxon>Bacteria</taxon>
        <taxon>Pseudomonadati</taxon>
        <taxon>Myxococcota</taxon>
        <taxon>Polyangia</taxon>
        <taxon>Nannocystales</taxon>
        <taxon>Nannocystaceae</taxon>
        <taxon>Nannocystis</taxon>
    </lineage>
</organism>
<keyword evidence="2" id="KW-1185">Reference proteome</keyword>
<proteinExistence type="predicted"/>
<dbReference type="RefSeq" id="WP_224191676.1">
    <property type="nucleotide sequence ID" value="NZ_JAIRAU010000010.1"/>
</dbReference>
<protein>
    <submittedName>
        <fullName evidence="1">Uncharacterized protein</fullName>
    </submittedName>
</protein>
<sequence>MPASSAGSTIVGERGAALSPAGVVLWEVTLPSPAHMHAVPSDVIVTTDGGPGGR</sequence>
<accession>A0ABS7TNU5</accession>